<reference evidence="2 3" key="6">
    <citation type="journal article" date="2011" name="Appl. Environ. Microbiol.">
        <title>Involvement of the azorhizobial chromosome partition gene (parA) in the onset of bacteroid differentiation during Sesbania rostrata stem nodule development.</title>
        <authorList>
            <person name="Liu CT."/>
            <person name="Lee KB."/>
            <person name="Wang YS."/>
            <person name="Peng MH."/>
            <person name="Lee KT."/>
            <person name="Suzuki S."/>
            <person name="Suzuki T."/>
            <person name="Oyaizu H."/>
        </authorList>
    </citation>
    <scope>NUCLEOTIDE SEQUENCE [LARGE SCALE GENOMIC DNA]</scope>
    <source>
        <strain evidence="3">ATCC 43989 / DSM 5975 / JCM 20966 / LMG 6465 / NBRC 14845 / NCIMB 13405 / ORS 571</strain>
    </source>
</reference>
<feature type="transmembrane region" description="Helical" evidence="1">
    <location>
        <begin position="73"/>
        <end position="101"/>
    </location>
</feature>
<evidence type="ECO:0000256" key="1">
    <source>
        <dbReference type="SAM" id="Phobius"/>
    </source>
</evidence>
<protein>
    <recommendedName>
        <fullName evidence="4">Transmembrane protein</fullName>
    </recommendedName>
</protein>
<feature type="transmembrane region" description="Helical" evidence="1">
    <location>
        <begin position="33"/>
        <end position="53"/>
    </location>
</feature>
<organism evidence="2 3">
    <name type="scientific">Azorhizobium caulinodans (strain ATCC 43989 / DSM 5975 / JCM 20966 / LMG 6465 / NBRC 14845 / NCIMB 13405 / ORS 571)</name>
    <dbReference type="NCBI Taxonomy" id="438753"/>
    <lineage>
        <taxon>Bacteria</taxon>
        <taxon>Pseudomonadati</taxon>
        <taxon>Pseudomonadota</taxon>
        <taxon>Alphaproteobacteria</taxon>
        <taxon>Hyphomicrobiales</taxon>
        <taxon>Xanthobacteraceae</taxon>
        <taxon>Azorhizobium</taxon>
    </lineage>
</organism>
<name>A8HV91_AZOC5</name>
<dbReference type="HOGENOM" id="CLU_2178402_0_0_5"/>
<dbReference type="EMBL" id="AP009384">
    <property type="protein sequence ID" value="BAF90286.1"/>
    <property type="molecule type" value="Genomic_DNA"/>
</dbReference>
<keyword evidence="3" id="KW-1185">Reference proteome</keyword>
<reference evidence="3" key="2">
    <citation type="submission" date="2007-04" db="EMBL/GenBank/DDBJ databases">
        <title>Complete genome sequence of the nitrogen-fixing bacterium Azorhizobium caulinodans ORS571.</title>
        <authorList>
            <person name="Lee K.B."/>
            <person name="Backer P.D."/>
            <person name="Aono T."/>
            <person name="Liu C.T."/>
            <person name="Suzuki S."/>
            <person name="Suzuki T."/>
            <person name="Kaneko T."/>
            <person name="Yamada M."/>
            <person name="Tabata S."/>
            <person name="Kupfer D.M."/>
            <person name="Najar F.Z."/>
            <person name="Wiley G.B."/>
            <person name="Roe B."/>
            <person name="Binnewies T."/>
            <person name="Ussery D."/>
            <person name="Vereecke D."/>
            <person name="Gevers D."/>
            <person name="Holsters M."/>
            <person name="Oyaizu H."/>
        </authorList>
    </citation>
    <scope>NUCLEOTIDE SEQUENCE [LARGE SCALE GENOMIC DNA]</scope>
    <source>
        <strain evidence="3">ATCC 43989 / DSM 5975 / JCM 20966 / LMG 6465 / NBRC 14845 / NCIMB 13405 / ORS 571</strain>
    </source>
</reference>
<reference evidence="2 3" key="3">
    <citation type="journal article" date="2008" name="BMC Genomics">
        <title>The genome of the versatile nitrogen fixer Azorhizobium caulinodans ORS571.</title>
        <authorList>
            <person name="Lee KB."/>
            <person name="Backer P.D."/>
            <person name="Aono T."/>
            <person name="Liu CT."/>
            <person name="Suzuki S."/>
            <person name="Suzuki T."/>
            <person name="Kaneko T."/>
            <person name="Yamada M."/>
            <person name="Tabata S."/>
            <person name="Kupfer D.M."/>
            <person name="Najar F.Z."/>
            <person name="Wiley G.B."/>
            <person name="Roe B."/>
            <person name="Binnewies T.T."/>
            <person name="Ussery D.W."/>
            <person name="D'Haeze W."/>
            <person name="Herder J.D."/>
            <person name="Gevers D."/>
            <person name="Vereecke D."/>
            <person name="Holsters M."/>
            <person name="Oyaizu H."/>
        </authorList>
    </citation>
    <scope>NUCLEOTIDE SEQUENCE [LARGE SCALE GENOMIC DNA]</scope>
    <source>
        <strain evidence="3">ATCC 43989 / DSM 5975 / JCM 20966 / LMG 6465 / NBRC 14845 / NCIMB 13405 / ORS 571</strain>
    </source>
</reference>
<dbReference type="STRING" id="438753.AZC_4288"/>
<keyword evidence="1" id="KW-1133">Transmembrane helix</keyword>
<dbReference type="KEGG" id="azc:AZC_4288"/>
<accession>A8HV91</accession>
<reference evidence="2 3" key="5">
    <citation type="journal article" date="2010" name="Appl. Environ. Microbiol.">
        <title>phrR-like gene praR of Azorhizobium caulinodans ORS571 is essential for symbiosis with Sesbania rostrata and is involved in expression of reb genes.</title>
        <authorList>
            <person name="Akiba N."/>
            <person name="Aono T."/>
            <person name="Toyazaki H."/>
            <person name="Sato S."/>
            <person name="Oyaizu H."/>
        </authorList>
    </citation>
    <scope>NUCLEOTIDE SEQUENCE [LARGE SCALE GENOMIC DNA]</scope>
    <source>
        <strain evidence="3">ATCC 43989 / DSM 5975 / JCM 20966 / LMG 6465 / NBRC 14845 / NCIMB 13405 / ORS 571</strain>
    </source>
</reference>
<keyword evidence="1" id="KW-0812">Transmembrane</keyword>
<evidence type="ECO:0000313" key="2">
    <source>
        <dbReference type="EMBL" id="BAF90286.1"/>
    </source>
</evidence>
<dbReference type="AlphaFoldDB" id="A8HV91"/>
<proteinExistence type="predicted"/>
<gene>
    <name evidence="2" type="ordered locus">AZC_4288</name>
</gene>
<reference evidence="2 3" key="4">
    <citation type="journal article" date="2009" name="Appl. Environ. Microbiol.">
        <title>Comparative genome-wide transcriptional profiling of Azorhizobium caulinodans ORS571 grown under free-living and symbiotic conditions.</title>
        <authorList>
            <person name="Tsukada S."/>
            <person name="Aono T."/>
            <person name="Akiba N."/>
            <person name="Lee KB."/>
            <person name="Liu CT."/>
            <person name="Toyazaki H."/>
            <person name="Oyaizu H."/>
        </authorList>
    </citation>
    <scope>NUCLEOTIDE SEQUENCE [LARGE SCALE GENOMIC DNA]</scope>
    <source>
        <strain evidence="3">ATCC 43989 / DSM 5975 / JCM 20966 / LMG 6465 / NBRC 14845 / NCIMB 13405 / ORS 571</strain>
    </source>
</reference>
<evidence type="ECO:0000313" key="3">
    <source>
        <dbReference type="Proteomes" id="UP000000270"/>
    </source>
</evidence>
<keyword evidence="1" id="KW-0472">Membrane</keyword>
<dbReference type="Proteomes" id="UP000000270">
    <property type="component" value="Chromosome"/>
</dbReference>
<reference evidence="2 3" key="1">
    <citation type="journal article" date="2007" name="Appl. Environ. Microbiol.">
        <title>Rhizobial factors required for stem nodule maturation and maintenance in Sesbania rostrata-Azorhizobium caulinodans ORS571 symbiosis.</title>
        <authorList>
            <person name="Suzuki S."/>
            <person name="Aono T."/>
            <person name="Lee KB."/>
            <person name="Suzuki T."/>
            <person name="Liu CT."/>
            <person name="Miwa H."/>
            <person name="Wakao S."/>
            <person name="Iki T."/>
            <person name="Oyaizu H."/>
        </authorList>
    </citation>
    <scope>NUCLEOTIDE SEQUENCE [LARGE SCALE GENOMIC DNA]</scope>
    <source>
        <strain evidence="3">ATCC 43989 / DSM 5975 / JCM 20966 / LMG 6465 / NBRC 14845 / NCIMB 13405 / ORS 571</strain>
    </source>
</reference>
<sequence>MRVLPAGRFHDAEGDLMTRETSPPRRMPSRGKLWASTLFFALCAAVSVGNLWYGLVQGWVYIGVWQAHAQSPALYWFGIGKWGLILLDSLGFIALGCYRLWRAPGSSGS</sequence>
<evidence type="ECO:0008006" key="4">
    <source>
        <dbReference type="Google" id="ProtNLM"/>
    </source>
</evidence>